<dbReference type="Gene3D" id="3.40.50.300">
    <property type="entry name" value="P-loop containing nucleotide triphosphate hydrolases"/>
    <property type="match status" value="2"/>
</dbReference>
<dbReference type="SUPFAM" id="SSF52540">
    <property type="entry name" value="P-loop containing nucleoside triphosphate hydrolases"/>
    <property type="match status" value="1"/>
</dbReference>
<evidence type="ECO:0000313" key="2">
    <source>
        <dbReference type="Proteomes" id="UP000619479"/>
    </source>
</evidence>
<gene>
    <name evidence="1" type="ORF">Acy02nite_12870</name>
</gene>
<sequence>MARSSRSDAGRSLAELLGEHGGRLPAAAAAPEQVGRRAEYDLIRPAAPARGHRQRGFGWSPIPAPLTAYRASTAEIGGVFPLLTANGLPPTGALLGYDSLTSGGFYCDPIGWLLDGVVTNPNMIFFGKPGAGKSTTIKAFLLRMMMFGARTLVAGDVKGEYEKVCTAVGVQPIALGLGLGARINPLDLGPLGQGWGTLPVEERRTRASLIFARWVVLLKALVGARGVPVTPADENAMSTVLAELSGWSRGEGHLTTVTIPQVHDMLARPTEELARQCRYATTQQMIDETRQVTDALGSLVRGALAGLFDDFTNINLDWNAPIQSLSLQRLDDLGDEVVGIALACVNSWSRAQTDMRRPGEITIVVRDEVWRQMRLGVGAVQSLDADLRLSRNDGEIQVIIAHKPSDLLSVGAAGSQEVTIARDMMALCDTKVMFAQDPGIADELSELVGLGDIARDWVSGWARQRHGRAVWKVGDRLFKVTTVRTPVEIPLLDTNTALVAETAKAPVP</sequence>
<dbReference type="Proteomes" id="UP000619479">
    <property type="component" value="Unassembled WGS sequence"/>
</dbReference>
<reference evidence="1" key="1">
    <citation type="submission" date="2021-01" db="EMBL/GenBank/DDBJ databases">
        <title>Whole genome shotgun sequence of Actinoplanes cyaneus NBRC 14990.</title>
        <authorList>
            <person name="Komaki H."/>
            <person name="Tamura T."/>
        </authorList>
    </citation>
    <scope>NUCLEOTIDE SEQUENCE</scope>
    <source>
        <strain evidence="1">NBRC 14990</strain>
    </source>
</reference>
<proteinExistence type="predicted"/>
<protein>
    <recommendedName>
        <fullName evidence="3">ATP-binding protein</fullName>
    </recommendedName>
</protein>
<organism evidence="1 2">
    <name type="scientific">Actinoplanes cyaneus</name>
    <dbReference type="NCBI Taxonomy" id="52696"/>
    <lineage>
        <taxon>Bacteria</taxon>
        <taxon>Bacillati</taxon>
        <taxon>Actinomycetota</taxon>
        <taxon>Actinomycetes</taxon>
        <taxon>Micromonosporales</taxon>
        <taxon>Micromonosporaceae</taxon>
        <taxon>Actinoplanes</taxon>
    </lineage>
</organism>
<dbReference type="RefSeq" id="WP_203738824.1">
    <property type="nucleotide sequence ID" value="NZ_BAAAUC010000011.1"/>
</dbReference>
<evidence type="ECO:0008006" key="3">
    <source>
        <dbReference type="Google" id="ProtNLM"/>
    </source>
</evidence>
<dbReference type="AlphaFoldDB" id="A0A919IDU2"/>
<dbReference type="InterPro" id="IPR027417">
    <property type="entry name" value="P-loop_NTPase"/>
</dbReference>
<name>A0A919IDU2_9ACTN</name>
<keyword evidence="2" id="KW-1185">Reference proteome</keyword>
<accession>A0A919IDU2</accession>
<comment type="caution">
    <text evidence="1">The sequence shown here is derived from an EMBL/GenBank/DDBJ whole genome shotgun (WGS) entry which is preliminary data.</text>
</comment>
<dbReference type="EMBL" id="BOMH01000007">
    <property type="protein sequence ID" value="GID63406.1"/>
    <property type="molecule type" value="Genomic_DNA"/>
</dbReference>
<evidence type="ECO:0000313" key="1">
    <source>
        <dbReference type="EMBL" id="GID63406.1"/>
    </source>
</evidence>